<protein>
    <submittedName>
        <fullName evidence="3">Uncharacterized protein</fullName>
    </submittedName>
</protein>
<feature type="non-terminal residue" evidence="3">
    <location>
        <position position="1"/>
    </location>
</feature>
<feature type="coiled-coil region" evidence="1">
    <location>
        <begin position="27"/>
        <end position="68"/>
    </location>
</feature>
<name>A0A813CR14_9DINO</name>
<feature type="region of interest" description="Disordered" evidence="2">
    <location>
        <begin position="1"/>
        <end position="23"/>
    </location>
</feature>
<evidence type="ECO:0000256" key="1">
    <source>
        <dbReference type="SAM" id="Coils"/>
    </source>
</evidence>
<keyword evidence="1" id="KW-0175">Coiled coil</keyword>
<evidence type="ECO:0000313" key="4">
    <source>
        <dbReference type="Proteomes" id="UP000601435"/>
    </source>
</evidence>
<feature type="compositionally biased region" description="Polar residues" evidence="2">
    <location>
        <begin position="157"/>
        <end position="169"/>
    </location>
</feature>
<dbReference type="EMBL" id="CAJNJA010103918">
    <property type="protein sequence ID" value="CAE7945532.1"/>
    <property type="molecule type" value="Genomic_DNA"/>
</dbReference>
<feature type="compositionally biased region" description="Low complexity" evidence="2">
    <location>
        <begin position="130"/>
        <end position="141"/>
    </location>
</feature>
<comment type="caution">
    <text evidence="3">The sequence shown here is derived from an EMBL/GenBank/DDBJ whole genome shotgun (WGS) entry which is preliminary data.</text>
</comment>
<evidence type="ECO:0000313" key="3">
    <source>
        <dbReference type="EMBL" id="CAE7945532.1"/>
    </source>
</evidence>
<sequence>VVPSLAVPPPASAEAPATPVPAPDEIASSLRQQLKEKEDVEAAYRAKIDALKRELQELQRRHGPLRELLGGVASEGFAPPVRRCTGSGSPNSPVVADRAGVQRVPEPLSCAARLAAPWPGQGTATAPALSSMSSQRPSPRSGLIPVREPTAHIISPRSVQLPNGTTTWPHHTPRRMPTAI</sequence>
<gene>
    <name evidence="3" type="ORF">SNEC2469_LOCUS35599</name>
</gene>
<keyword evidence="4" id="KW-1185">Reference proteome</keyword>
<proteinExistence type="predicted"/>
<feature type="compositionally biased region" description="Pro residues" evidence="2">
    <location>
        <begin position="1"/>
        <end position="11"/>
    </location>
</feature>
<dbReference type="AlphaFoldDB" id="A0A813CR14"/>
<feature type="region of interest" description="Disordered" evidence="2">
    <location>
        <begin position="119"/>
        <end position="180"/>
    </location>
</feature>
<reference evidence="3" key="1">
    <citation type="submission" date="2021-02" db="EMBL/GenBank/DDBJ databases">
        <authorList>
            <person name="Dougan E. K."/>
            <person name="Rhodes N."/>
            <person name="Thang M."/>
            <person name="Chan C."/>
        </authorList>
    </citation>
    <scope>NUCLEOTIDE SEQUENCE</scope>
</reference>
<evidence type="ECO:0000256" key="2">
    <source>
        <dbReference type="SAM" id="MobiDB-lite"/>
    </source>
</evidence>
<dbReference type="Proteomes" id="UP000601435">
    <property type="component" value="Unassembled WGS sequence"/>
</dbReference>
<feature type="region of interest" description="Disordered" evidence="2">
    <location>
        <begin position="76"/>
        <end position="95"/>
    </location>
</feature>
<dbReference type="OrthoDB" id="10352823at2759"/>
<accession>A0A813CR14</accession>
<organism evidence="3 4">
    <name type="scientific">Symbiodinium necroappetens</name>
    <dbReference type="NCBI Taxonomy" id="1628268"/>
    <lineage>
        <taxon>Eukaryota</taxon>
        <taxon>Sar</taxon>
        <taxon>Alveolata</taxon>
        <taxon>Dinophyceae</taxon>
        <taxon>Suessiales</taxon>
        <taxon>Symbiodiniaceae</taxon>
        <taxon>Symbiodinium</taxon>
    </lineage>
</organism>